<comment type="caution">
    <text evidence="5">The sequence shown here is derived from an EMBL/GenBank/DDBJ whole genome shotgun (WGS) entry which is preliminary data.</text>
</comment>
<evidence type="ECO:0000256" key="3">
    <source>
        <dbReference type="ARBA" id="ARBA00023242"/>
    </source>
</evidence>
<dbReference type="InterPro" id="IPR011943">
    <property type="entry name" value="HAD-SF_hydro_IIID"/>
</dbReference>
<keyword evidence="6" id="KW-1185">Reference proteome</keyword>
<organism evidence="5 6">
    <name type="scientific">Ignelater luminosus</name>
    <name type="common">Cucubano</name>
    <name type="synonym">Pyrophorus luminosus</name>
    <dbReference type="NCBI Taxonomy" id="2038154"/>
    <lineage>
        <taxon>Eukaryota</taxon>
        <taxon>Metazoa</taxon>
        <taxon>Ecdysozoa</taxon>
        <taxon>Arthropoda</taxon>
        <taxon>Hexapoda</taxon>
        <taxon>Insecta</taxon>
        <taxon>Pterygota</taxon>
        <taxon>Neoptera</taxon>
        <taxon>Endopterygota</taxon>
        <taxon>Coleoptera</taxon>
        <taxon>Polyphaga</taxon>
        <taxon>Elateriformia</taxon>
        <taxon>Elateroidea</taxon>
        <taxon>Elateridae</taxon>
        <taxon>Agrypninae</taxon>
        <taxon>Pyrophorini</taxon>
        <taxon>Ignelater</taxon>
    </lineage>
</organism>
<dbReference type="SUPFAM" id="SSF54236">
    <property type="entry name" value="Ubiquitin-like"/>
    <property type="match status" value="1"/>
</dbReference>
<proteinExistence type="predicted"/>
<dbReference type="GO" id="GO:0004722">
    <property type="term" value="F:protein serine/threonine phosphatase activity"/>
    <property type="evidence" value="ECO:0007669"/>
    <property type="project" value="TreeGrafter"/>
</dbReference>
<evidence type="ECO:0000256" key="2">
    <source>
        <dbReference type="ARBA" id="ARBA00022801"/>
    </source>
</evidence>
<gene>
    <name evidence="5" type="ORF">ILUMI_22991</name>
</gene>
<dbReference type="OrthoDB" id="1711508at2759"/>
<name>A0A8K0CBP9_IGNLU</name>
<dbReference type="Pfam" id="PF03031">
    <property type="entry name" value="NIF"/>
    <property type="match status" value="1"/>
</dbReference>
<dbReference type="Gene3D" id="3.40.50.1000">
    <property type="entry name" value="HAD superfamily/HAD-like"/>
    <property type="match status" value="1"/>
</dbReference>
<dbReference type="InterPro" id="IPR004274">
    <property type="entry name" value="FCP1_dom"/>
</dbReference>
<protein>
    <recommendedName>
        <fullName evidence="4">FCP1 homology domain-containing protein</fullName>
    </recommendedName>
</protein>
<dbReference type="InterPro" id="IPR023214">
    <property type="entry name" value="HAD_sf"/>
</dbReference>
<dbReference type="PANTHER" id="PTHR48493:SF1">
    <property type="entry name" value="UBIQUITIN-LIKE DOMAIN-CONTAINING CTD PHOSPHATASE 1"/>
    <property type="match status" value="1"/>
</dbReference>
<dbReference type="PANTHER" id="PTHR48493">
    <property type="entry name" value="UBIQUITIN-LIKE DOMAIN-CONTAINING CTD PHOSPHATASE 1"/>
    <property type="match status" value="1"/>
</dbReference>
<reference evidence="5" key="1">
    <citation type="submission" date="2019-08" db="EMBL/GenBank/DDBJ databases">
        <title>The genome of the North American firefly Photinus pyralis.</title>
        <authorList>
            <consortium name="Photinus pyralis genome working group"/>
            <person name="Fallon T.R."/>
            <person name="Sander Lower S.E."/>
            <person name="Weng J.-K."/>
        </authorList>
    </citation>
    <scope>NUCLEOTIDE SEQUENCE</scope>
    <source>
        <strain evidence="5">TRF0915ILg1</strain>
        <tissue evidence="5">Whole body</tissue>
    </source>
</reference>
<dbReference type="AlphaFoldDB" id="A0A8K0CBP9"/>
<evidence type="ECO:0000259" key="4">
    <source>
        <dbReference type="PROSITE" id="PS50969"/>
    </source>
</evidence>
<evidence type="ECO:0000256" key="1">
    <source>
        <dbReference type="ARBA" id="ARBA00004123"/>
    </source>
</evidence>
<dbReference type="SUPFAM" id="SSF56784">
    <property type="entry name" value="HAD-like"/>
    <property type="match status" value="1"/>
</dbReference>
<evidence type="ECO:0000313" key="6">
    <source>
        <dbReference type="Proteomes" id="UP000801492"/>
    </source>
</evidence>
<dbReference type="Proteomes" id="UP000801492">
    <property type="component" value="Unassembled WGS sequence"/>
</dbReference>
<dbReference type="NCBIfam" id="TIGR02245">
    <property type="entry name" value="HAD_IIID1"/>
    <property type="match status" value="1"/>
</dbReference>
<dbReference type="EMBL" id="VTPC01090547">
    <property type="protein sequence ID" value="KAF2883174.1"/>
    <property type="molecule type" value="Genomic_DNA"/>
</dbReference>
<evidence type="ECO:0000313" key="5">
    <source>
        <dbReference type="EMBL" id="KAF2883174.1"/>
    </source>
</evidence>
<feature type="domain" description="FCP1 homology" evidence="4">
    <location>
        <begin position="131"/>
        <end position="286"/>
    </location>
</feature>
<dbReference type="InterPro" id="IPR036412">
    <property type="entry name" value="HAD-like_sf"/>
</dbReference>
<dbReference type="InterPro" id="IPR029071">
    <property type="entry name" value="Ubiquitin-like_domsf"/>
</dbReference>
<accession>A0A8K0CBP9</accession>
<keyword evidence="2" id="KW-0378">Hydrolase</keyword>
<dbReference type="GO" id="GO:0090364">
    <property type="term" value="P:regulation of proteasome assembly"/>
    <property type="evidence" value="ECO:0007669"/>
    <property type="project" value="InterPro"/>
</dbReference>
<comment type="subcellular location">
    <subcellularLocation>
        <location evidence="1">Nucleus</location>
    </subcellularLocation>
</comment>
<dbReference type="InterPro" id="IPR051658">
    <property type="entry name" value="UBLCP1"/>
</dbReference>
<keyword evidence="3" id="KW-0539">Nucleus</keyword>
<dbReference type="PROSITE" id="PS50969">
    <property type="entry name" value="FCP1"/>
    <property type="match status" value="1"/>
</dbReference>
<dbReference type="Gene3D" id="3.10.20.90">
    <property type="entry name" value="Phosphatidylinositol 3-kinase Catalytic Subunit, Chain A, domain 1"/>
    <property type="match status" value="1"/>
</dbReference>
<sequence length="302" mass="34840">MGDFLKLKVRWNNKILQITVKPQDTLADLKDMIYVITNIEPHRQNFPNLPTSANLWDDDYLLQDLDVNPDFVLEMADLLCEPLPSTSTAEPSYDFIDFSGFNTMLQPSNVHAGSGDQLVFDIKGFKSLSSPRHGKKLIVLDVDQTIYDYLGPTRHLAGRPFLHEFLAGVYEDYDIGIWSATDMITLENKMEALGMTTHPDYKLLFLMDKYYMITIPMEGQMVRVKPLDSVWAKYRQFDKMNTIMCDDLKRNFYLNPRNGIVVSPYSYKAHHKDDELLDLLSYLKTIANCDNFAALDHSSWKK</sequence>
<dbReference type="SMART" id="SM00577">
    <property type="entry name" value="CPDc"/>
    <property type="match status" value="1"/>
</dbReference>
<dbReference type="GO" id="GO:0005634">
    <property type="term" value="C:nucleus"/>
    <property type="evidence" value="ECO:0007669"/>
    <property type="project" value="UniProtKB-SubCell"/>
</dbReference>